<organism evidence="1 2">
    <name type="scientific">Ameyamaea chiangmaiensis</name>
    <dbReference type="NCBI Taxonomy" id="442969"/>
    <lineage>
        <taxon>Bacteria</taxon>
        <taxon>Pseudomonadati</taxon>
        <taxon>Pseudomonadota</taxon>
        <taxon>Alphaproteobacteria</taxon>
        <taxon>Acetobacterales</taxon>
        <taxon>Acetobacteraceae</taxon>
        <taxon>Ameyamaea</taxon>
    </lineage>
</organism>
<reference evidence="1 2" key="1">
    <citation type="submission" date="2020-06" db="EMBL/GenBank/DDBJ databases">
        <title>Description of novel acetic acid bacteria.</title>
        <authorList>
            <person name="Sombolestani A."/>
        </authorList>
    </citation>
    <scope>NUCLEOTIDE SEQUENCE [LARGE SCALE GENOMIC DNA]</scope>
    <source>
        <strain evidence="1 2">LMG 27010</strain>
    </source>
</reference>
<dbReference type="Proteomes" id="UP000585665">
    <property type="component" value="Unassembled WGS sequence"/>
</dbReference>
<dbReference type="EMBL" id="JABXXR010000312">
    <property type="protein sequence ID" value="NVN42182.1"/>
    <property type="molecule type" value="Genomic_DNA"/>
</dbReference>
<evidence type="ECO:0000313" key="2">
    <source>
        <dbReference type="Proteomes" id="UP000585665"/>
    </source>
</evidence>
<protein>
    <recommendedName>
        <fullName evidence="3">Cell division protein FtsL</fullName>
    </recommendedName>
</protein>
<accession>A0A850PK88</accession>
<evidence type="ECO:0008006" key="3">
    <source>
        <dbReference type="Google" id="ProtNLM"/>
    </source>
</evidence>
<dbReference type="AlphaFoldDB" id="A0A850PK88"/>
<proteinExistence type="predicted"/>
<name>A0A850PK88_9PROT</name>
<feature type="non-terminal residue" evidence="1">
    <location>
        <position position="120"/>
    </location>
</feature>
<comment type="caution">
    <text evidence="1">The sequence shown here is derived from an EMBL/GenBank/DDBJ whole genome shotgun (WGS) entry which is preliminary data.</text>
</comment>
<keyword evidence="2" id="KW-1185">Reference proteome</keyword>
<sequence>MIRPFTLLCALLAGFSGLYLYSKKHQTTVLDQQITHIVDQTQQVRQQTAMLRTQWALLNQPDRLSTLATRFLPSLRPMAPEQFIRMASLEERLPAPGSAPAIDDTREAIGAAVAAAHGQS</sequence>
<evidence type="ECO:0000313" key="1">
    <source>
        <dbReference type="EMBL" id="NVN42182.1"/>
    </source>
</evidence>
<gene>
    <name evidence="1" type="ORF">HUK82_16680</name>
</gene>